<sequence length="266" mass="28387">MQAPCPPLVLIFGPYDPSGASSLPADAVTCASLGCHPLSTVTAILVQDTAGVEDIQPVSPELIDDQARCLLEDMKVQAIKVGPIYTTESASVLAQIAADYSHVPLVLHLDRLPDESLAEDLHTEDVLLAVCELLLPQTDLVVIDHNLLAQWHTEGVFEDSDAESPTDALLEYGAKWVLSTGAPLRPGHYSHSLRGQSGETGDWPWQPPTTRLTDPDSLLSCAITTQLAHGQPMQAAVANAIASCGNAAARWLQPGMGHRLIDRTTP</sequence>
<dbReference type="GO" id="GO:0008902">
    <property type="term" value="F:hydroxymethylpyrimidine kinase activity"/>
    <property type="evidence" value="ECO:0007669"/>
    <property type="project" value="TreeGrafter"/>
</dbReference>
<proteinExistence type="predicted"/>
<dbReference type="GO" id="GO:0008972">
    <property type="term" value="F:phosphomethylpyrimidine kinase activity"/>
    <property type="evidence" value="ECO:0007669"/>
    <property type="project" value="TreeGrafter"/>
</dbReference>
<dbReference type="InterPro" id="IPR013749">
    <property type="entry name" value="PM/HMP-P_kinase-1"/>
</dbReference>
<dbReference type="Pfam" id="PF08543">
    <property type="entry name" value="Phos_pyr_kin"/>
    <property type="match status" value="1"/>
</dbReference>
<evidence type="ECO:0000313" key="2">
    <source>
        <dbReference type="EMBL" id="QAA94294.1"/>
    </source>
</evidence>
<gene>
    <name evidence="2" type="ORF">CKA81_10975</name>
</gene>
<keyword evidence="2" id="KW-0418">Kinase</keyword>
<organism evidence="2 3">
    <name type="scientific">Pollutimonas thiosulfatoxidans</name>
    <dbReference type="NCBI Taxonomy" id="2028345"/>
    <lineage>
        <taxon>Bacteria</taxon>
        <taxon>Pseudomonadati</taxon>
        <taxon>Pseudomonadota</taxon>
        <taxon>Betaproteobacteria</taxon>
        <taxon>Burkholderiales</taxon>
        <taxon>Alcaligenaceae</taxon>
        <taxon>Pollutimonas</taxon>
    </lineage>
</organism>
<dbReference type="UniPathway" id="UPA00060">
    <property type="reaction ID" value="UER00138"/>
</dbReference>
<keyword evidence="3" id="KW-1185">Reference proteome</keyword>
<dbReference type="GO" id="GO:0005829">
    <property type="term" value="C:cytosol"/>
    <property type="evidence" value="ECO:0007669"/>
    <property type="project" value="TreeGrafter"/>
</dbReference>
<dbReference type="GO" id="GO:0009228">
    <property type="term" value="P:thiamine biosynthetic process"/>
    <property type="evidence" value="ECO:0007669"/>
    <property type="project" value="TreeGrafter"/>
</dbReference>
<accession>A0A410GDE9</accession>
<dbReference type="OrthoDB" id="9810880at2"/>
<feature type="domain" description="Pyridoxamine kinase/Phosphomethylpyrimidine kinase" evidence="1">
    <location>
        <begin position="16"/>
        <end position="259"/>
    </location>
</feature>
<reference evidence="2 3" key="1">
    <citation type="submission" date="2017-08" db="EMBL/GenBank/DDBJ databases">
        <authorList>
            <person name="Park S.-J."/>
            <person name="Kim H."/>
        </authorList>
    </citation>
    <scope>NUCLEOTIDE SEQUENCE [LARGE SCALE GENOMIC DNA]</scope>
    <source>
        <strain evidence="3">ye3</strain>
    </source>
</reference>
<dbReference type="KEGG" id="pus:CKA81_10975"/>
<evidence type="ECO:0000313" key="3">
    <source>
        <dbReference type="Proteomes" id="UP000283474"/>
    </source>
</evidence>
<dbReference type="GO" id="GO:0009229">
    <property type="term" value="P:thiamine diphosphate biosynthetic process"/>
    <property type="evidence" value="ECO:0007669"/>
    <property type="project" value="UniProtKB-UniPathway"/>
</dbReference>
<dbReference type="PANTHER" id="PTHR20858:SF17">
    <property type="entry name" value="HYDROXYMETHYLPYRIMIDINE_PHOSPHOMETHYLPYRIMIDINE KINASE THI20-RELATED"/>
    <property type="match status" value="1"/>
</dbReference>
<evidence type="ECO:0000259" key="1">
    <source>
        <dbReference type="Pfam" id="PF08543"/>
    </source>
</evidence>
<dbReference type="AlphaFoldDB" id="A0A410GDE9"/>
<name>A0A410GDE9_9BURK</name>
<protein>
    <submittedName>
        <fullName evidence="2">Hydroxymethylpyrimidine/phosphomethylpyrimidine kinase</fullName>
    </submittedName>
</protein>
<dbReference type="SUPFAM" id="SSF53613">
    <property type="entry name" value="Ribokinase-like"/>
    <property type="match status" value="1"/>
</dbReference>
<dbReference type="EMBL" id="CP022987">
    <property type="protein sequence ID" value="QAA94294.1"/>
    <property type="molecule type" value="Genomic_DNA"/>
</dbReference>
<dbReference type="Gene3D" id="3.40.1190.20">
    <property type="match status" value="1"/>
</dbReference>
<dbReference type="InterPro" id="IPR029056">
    <property type="entry name" value="Ribokinase-like"/>
</dbReference>
<keyword evidence="2" id="KW-0808">Transferase</keyword>
<dbReference type="PANTHER" id="PTHR20858">
    <property type="entry name" value="PHOSPHOMETHYLPYRIMIDINE KINASE"/>
    <property type="match status" value="1"/>
</dbReference>
<dbReference type="Proteomes" id="UP000283474">
    <property type="component" value="Chromosome"/>
</dbReference>